<dbReference type="Pfam" id="PF07729">
    <property type="entry name" value="FCD"/>
    <property type="match status" value="1"/>
</dbReference>
<keyword evidence="6" id="KW-1185">Reference proteome</keyword>
<protein>
    <submittedName>
        <fullName evidence="5">FCD domain-containing protein</fullName>
    </submittedName>
</protein>
<dbReference type="Pfam" id="PF00392">
    <property type="entry name" value="GntR"/>
    <property type="match status" value="1"/>
</dbReference>
<evidence type="ECO:0000256" key="3">
    <source>
        <dbReference type="ARBA" id="ARBA00023163"/>
    </source>
</evidence>
<evidence type="ECO:0000313" key="6">
    <source>
        <dbReference type="Proteomes" id="UP000255207"/>
    </source>
</evidence>
<dbReference type="InterPro" id="IPR011711">
    <property type="entry name" value="GntR_C"/>
</dbReference>
<dbReference type="RefSeq" id="WP_114831186.1">
    <property type="nucleotide sequence ID" value="NZ_QQTO01000033.1"/>
</dbReference>
<dbReference type="Proteomes" id="UP000255207">
    <property type="component" value="Unassembled WGS sequence"/>
</dbReference>
<dbReference type="PANTHER" id="PTHR43537">
    <property type="entry name" value="TRANSCRIPTIONAL REGULATOR, GNTR FAMILY"/>
    <property type="match status" value="1"/>
</dbReference>
<dbReference type="InterPro" id="IPR036388">
    <property type="entry name" value="WH-like_DNA-bd_sf"/>
</dbReference>
<accession>A0A370L2P3</accession>
<dbReference type="SMART" id="SM00895">
    <property type="entry name" value="FCD"/>
    <property type="match status" value="1"/>
</dbReference>
<keyword evidence="2" id="KW-0238">DNA-binding</keyword>
<evidence type="ECO:0000313" key="5">
    <source>
        <dbReference type="EMBL" id="RDJ21438.1"/>
    </source>
</evidence>
<dbReference type="GO" id="GO:0003677">
    <property type="term" value="F:DNA binding"/>
    <property type="evidence" value="ECO:0007669"/>
    <property type="project" value="UniProtKB-KW"/>
</dbReference>
<sequence>MANPTRLQREIAEAILQMARDDGLEAGTWLNENSTAKRLNVSRTPVRAAIDHLAEQGFVRRHSNKGVELVALPGVASDANATPDATELALVKLAHDREAGLIADEISEMEVMRRYELGRPEVQRLLARLADLGMIERKPGYGWRFLLAPRDLSVHDEAYRFRQMIEPMALLEPGFRVEPGWIDEMRSRHHETLKRPWRDSSAISFYEMNADFHEGLAEASGNRFIHAAIKRQNQLRRLSNYDWIFGFERVEVNCTEHLQMLDYVEAGDREVASALMRRHLQRASLLRGPDGKPS</sequence>
<proteinExistence type="predicted"/>
<dbReference type="Gene3D" id="1.20.120.530">
    <property type="entry name" value="GntR ligand-binding domain-like"/>
    <property type="match status" value="1"/>
</dbReference>
<dbReference type="InterPro" id="IPR036390">
    <property type="entry name" value="WH_DNA-bd_sf"/>
</dbReference>
<dbReference type="EMBL" id="QQTP01000012">
    <property type="protein sequence ID" value="RDJ21438.1"/>
    <property type="molecule type" value="Genomic_DNA"/>
</dbReference>
<dbReference type="GO" id="GO:0003700">
    <property type="term" value="F:DNA-binding transcription factor activity"/>
    <property type="evidence" value="ECO:0007669"/>
    <property type="project" value="InterPro"/>
</dbReference>
<dbReference type="InterPro" id="IPR008920">
    <property type="entry name" value="TF_FadR/GntR_C"/>
</dbReference>
<evidence type="ECO:0000256" key="2">
    <source>
        <dbReference type="ARBA" id="ARBA00023125"/>
    </source>
</evidence>
<organism evidence="5 6">
    <name type="scientific">Bosea caraganae</name>
    <dbReference type="NCBI Taxonomy" id="2763117"/>
    <lineage>
        <taxon>Bacteria</taxon>
        <taxon>Pseudomonadati</taxon>
        <taxon>Pseudomonadota</taxon>
        <taxon>Alphaproteobacteria</taxon>
        <taxon>Hyphomicrobiales</taxon>
        <taxon>Boseaceae</taxon>
        <taxon>Bosea</taxon>
    </lineage>
</organism>
<dbReference type="SUPFAM" id="SSF48008">
    <property type="entry name" value="GntR ligand-binding domain-like"/>
    <property type="match status" value="1"/>
</dbReference>
<keyword evidence="3" id="KW-0804">Transcription</keyword>
<comment type="caution">
    <text evidence="5">The sequence shown here is derived from an EMBL/GenBank/DDBJ whole genome shotgun (WGS) entry which is preliminary data.</text>
</comment>
<feature type="domain" description="HTH gntR-type" evidence="4">
    <location>
        <begin position="5"/>
        <end position="72"/>
    </location>
</feature>
<dbReference type="PANTHER" id="PTHR43537:SF5">
    <property type="entry name" value="UXU OPERON TRANSCRIPTIONAL REGULATOR"/>
    <property type="match status" value="1"/>
</dbReference>
<dbReference type="SUPFAM" id="SSF46785">
    <property type="entry name" value="Winged helix' DNA-binding domain"/>
    <property type="match status" value="1"/>
</dbReference>
<gene>
    <name evidence="5" type="ORF">DWE98_20600</name>
</gene>
<dbReference type="PROSITE" id="PS50949">
    <property type="entry name" value="HTH_GNTR"/>
    <property type="match status" value="1"/>
</dbReference>
<dbReference type="Gene3D" id="1.10.10.10">
    <property type="entry name" value="Winged helix-like DNA-binding domain superfamily/Winged helix DNA-binding domain"/>
    <property type="match status" value="1"/>
</dbReference>
<dbReference type="SMART" id="SM00345">
    <property type="entry name" value="HTH_GNTR"/>
    <property type="match status" value="2"/>
</dbReference>
<evidence type="ECO:0000256" key="1">
    <source>
        <dbReference type="ARBA" id="ARBA00023015"/>
    </source>
</evidence>
<name>A0A370L2P3_9HYPH</name>
<keyword evidence="1" id="KW-0805">Transcription regulation</keyword>
<dbReference type="OrthoDB" id="7005926at2"/>
<dbReference type="InterPro" id="IPR000524">
    <property type="entry name" value="Tscrpt_reg_HTH_GntR"/>
</dbReference>
<dbReference type="AlphaFoldDB" id="A0A370L2P3"/>
<evidence type="ECO:0000259" key="4">
    <source>
        <dbReference type="PROSITE" id="PS50949"/>
    </source>
</evidence>
<reference evidence="6" key="1">
    <citation type="submission" date="2018-07" db="EMBL/GenBank/DDBJ databases">
        <authorList>
            <person name="Safronova V.I."/>
            <person name="Chirak E.R."/>
            <person name="Sazanova A.L."/>
        </authorList>
    </citation>
    <scope>NUCLEOTIDE SEQUENCE [LARGE SCALE GENOMIC DNA]</scope>
    <source>
        <strain evidence="6">RCAM04685</strain>
    </source>
</reference>